<gene>
    <name evidence="2" type="ORF">ODALV1_LOCUS25082</name>
</gene>
<feature type="compositionally biased region" description="Low complexity" evidence="1">
    <location>
        <begin position="120"/>
        <end position="131"/>
    </location>
</feature>
<dbReference type="EMBL" id="CAXLJM020000099">
    <property type="protein sequence ID" value="CAL8133467.1"/>
    <property type="molecule type" value="Genomic_DNA"/>
</dbReference>
<organism evidence="2 3">
    <name type="scientific">Orchesella dallaii</name>
    <dbReference type="NCBI Taxonomy" id="48710"/>
    <lineage>
        <taxon>Eukaryota</taxon>
        <taxon>Metazoa</taxon>
        <taxon>Ecdysozoa</taxon>
        <taxon>Arthropoda</taxon>
        <taxon>Hexapoda</taxon>
        <taxon>Collembola</taxon>
        <taxon>Entomobryomorpha</taxon>
        <taxon>Entomobryoidea</taxon>
        <taxon>Orchesellidae</taxon>
        <taxon>Orchesellinae</taxon>
        <taxon>Orchesella</taxon>
    </lineage>
</organism>
<feature type="region of interest" description="Disordered" evidence="1">
    <location>
        <begin position="1"/>
        <end position="23"/>
    </location>
</feature>
<feature type="region of interest" description="Disordered" evidence="1">
    <location>
        <begin position="120"/>
        <end position="146"/>
    </location>
</feature>
<comment type="caution">
    <text evidence="2">The sequence shown here is derived from an EMBL/GenBank/DDBJ whole genome shotgun (WGS) entry which is preliminary data.</text>
</comment>
<sequence>MSSQKRVHEAEGETPMATRGKSKASGYLDKYRFRMESEKGAGSENSENHHSWNNIQLGNREPVPINIGLLVERLERLFLGSHRVYYHDVAICANSQLSEELARQISVRNSEDGLETSCSSASMMKMSTSSTHVPTPTDRAGATTYGMGSRFSLRGG</sequence>
<proteinExistence type="predicted"/>
<accession>A0ABP1RR04</accession>
<reference evidence="2 3" key="1">
    <citation type="submission" date="2024-08" db="EMBL/GenBank/DDBJ databases">
        <authorList>
            <person name="Cucini C."/>
            <person name="Frati F."/>
        </authorList>
    </citation>
    <scope>NUCLEOTIDE SEQUENCE [LARGE SCALE GENOMIC DNA]</scope>
</reference>
<protein>
    <submittedName>
        <fullName evidence="2">Uncharacterized protein</fullName>
    </submittedName>
</protein>
<keyword evidence="3" id="KW-1185">Reference proteome</keyword>
<evidence type="ECO:0000313" key="2">
    <source>
        <dbReference type="EMBL" id="CAL8133467.1"/>
    </source>
</evidence>
<evidence type="ECO:0000313" key="3">
    <source>
        <dbReference type="Proteomes" id="UP001642540"/>
    </source>
</evidence>
<dbReference type="Proteomes" id="UP001642540">
    <property type="component" value="Unassembled WGS sequence"/>
</dbReference>
<name>A0ABP1RR04_9HEXA</name>
<evidence type="ECO:0000256" key="1">
    <source>
        <dbReference type="SAM" id="MobiDB-lite"/>
    </source>
</evidence>
<feature type="compositionally biased region" description="Basic and acidic residues" evidence="1">
    <location>
        <begin position="1"/>
        <end position="11"/>
    </location>
</feature>